<feature type="domain" description="RPAP1 N-terminal" evidence="4">
    <location>
        <begin position="70"/>
        <end position="113"/>
    </location>
</feature>
<evidence type="ECO:0000259" key="4">
    <source>
        <dbReference type="Pfam" id="PF08621"/>
    </source>
</evidence>
<evidence type="ECO:0008006" key="7">
    <source>
        <dbReference type="Google" id="ProtNLM"/>
    </source>
</evidence>
<feature type="compositionally biased region" description="Basic and acidic residues" evidence="2">
    <location>
        <begin position="115"/>
        <end position="143"/>
    </location>
</feature>
<dbReference type="InterPro" id="IPR039913">
    <property type="entry name" value="RPAP1/Rba50"/>
</dbReference>
<dbReference type="OrthoDB" id="348201at2759"/>
<dbReference type="GO" id="GO:0006366">
    <property type="term" value="P:transcription by RNA polymerase II"/>
    <property type="evidence" value="ECO:0007669"/>
    <property type="project" value="InterPro"/>
</dbReference>
<feature type="region of interest" description="Disordered" evidence="2">
    <location>
        <begin position="32"/>
        <end position="74"/>
    </location>
</feature>
<feature type="region of interest" description="Disordered" evidence="2">
    <location>
        <begin position="110"/>
        <end position="143"/>
    </location>
</feature>
<feature type="domain" description="RPAP1 C-terminal" evidence="3">
    <location>
        <begin position="313"/>
        <end position="382"/>
    </location>
</feature>
<dbReference type="PANTHER" id="PTHR21483">
    <property type="entry name" value="RNA POLYMERASE II-ASSOCIATED PROTEIN 1"/>
    <property type="match status" value="1"/>
</dbReference>
<sequence length="480" mass="54345">MNLLGEIVEHDLSDEVARTPDVERNFKIDVESQKPSRWRQRLAKKGLSSTSNSLKADGKEREPRNNEEKEQIARQNLNYVTGMSEQERQQAKEELLGAASAGTLRLLMKRQQRNKKQEQEAHGEQEVQEEHESDSSHASAEKHLHSVVSRVTDMAPTIEGDGTWIGGYTDGRITTEDATPAMPAAVQDAVSAISETGDDSRHVHFNNEATIRYPDSSSKDDWEDIEYLDDEGPSYDDAVRLTHVPPKKAIEHARFHKREDIYKSIDLNDPNFNQKLHDKFFPDLPSNFSQLQWMSNKHVPKTPTDISYDSLDDLRFDFDGEIITSANIKQHSQTTSDGLHNHSAHPELPGYTLPELSQYLRSTYPGQRCIASRTLGRIMHKLGTLRYSVTEVTNKSEGGPEKETNKNKGESGLFEKKCWELVLQLGILDILNSSAADTEKNITVKNYAIEALWLWTQGGGEDICKKVAEGMERERKTYQV</sequence>
<evidence type="ECO:0000256" key="1">
    <source>
        <dbReference type="ARBA" id="ARBA00009953"/>
    </source>
</evidence>
<feature type="compositionally biased region" description="Basic and acidic residues" evidence="2">
    <location>
        <begin position="56"/>
        <end position="72"/>
    </location>
</feature>
<proteinExistence type="inferred from homology"/>
<name>A0A875RY82_EENNA</name>
<dbReference type="GeneID" id="62198024"/>
<dbReference type="AlphaFoldDB" id="A0A875RY82"/>
<organism evidence="5 6">
    <name type="scientific">Eeniella nana</name>
    <name type="common">Yeast</name>
    <name type="synonym">Brettanomyces nanus</name>
    <dbReference type="NCBI Taxonomy" id="13502"/>
    <lineage>
        <taxon>Eukaryota</taxon>
        <taxon>Fungi</taxon>
        <taxon>Dikarya</taxon>
        <taxon>Ascomycota</taxon>
        <taxon>Saccharomycotina</taxon>
        <taxon>Pichiomycetes</taxon>
        <taxon>Pichiales</taxon>
        <taxon>Pichiaceae</taxon>
        <taxon>Brettanomyces</taxon>
    </lineage>
</organism>
<evidence type="ECO:0000313" key="6">
    <source>
        <dbReference type="Proteomes" id="UP000662931"/>
    </source>
</evidence>
<evidence type="ECO:0000256" key="2">
    <source>
        <dbReference type="SAM" id="MobiDB-lite"/>
    </source>
</evidence>
<protein>
    <recommendedName>
        <fullName evidence="7">RNA polymerase II-associated protein RBA50</fullName>
    </recommendedName>
</protein>
<dbReference type="InterPro" id="IPR013930">
    <property type="entry name" value="RPAP1_N"/>
</dbReference>
<dbReference type="Pfam" id="PF08621">
    <property type="entry name" value="RPAP1_N"/>
    <property type="match status" value="1"/>
</dbReference>
<dbReference type="InterPro" id="IPR013929">
    <property type="entry name" value="RPAP1_C"/>
</dbReference>
<dbReference type="PANTHER" id="PTHR21483:SF18">
    <property type="entry name" value="RNA POLYMERASE II-ASSOCIATED PROTEIN 1"/>
    <property type="match status" value="1"/>
</dbReference>
<dbReference type="KEGG" id="bnn:FOA43_004624"/>
<evidence type="ECO:0000259" key="3">
    <source>
        <dbReference type="Pfam" id="PF08620"/>
    </source>
</evidence>
<keyword evidence="6" id="KW-1185">Reference proteome</keyword>
<dbReference type="Proteomes" id="UP000662931">
    <property type="component" value="Chromosome 4"/>
</dbReference>
<comment type="similarity">
    <text evidence="1">Belongs to the RPAP1 family.</text>
</comment>
<reference evidence="5" key="1">
    <citation type="submission" date="2020-10" db="EMBL/GenBank/DDBJ databases">
        <authorList>
            <person name="Roach M.J.R."/>
        </authorList>
    </citation>
    <scope>NUCLEOTIDE SEQUENCE</scope>
    <source>
        <strain evidence="5">CBS 1945</strain>
    </source>
</reference>
<dbReference type="RefSeq" id="XP_038780782.1">
    <property type="nucleotide sequence ID" value="XM_038924854.1"/>
</dbReference>
<dbReference type="Pfam" id="PF08620">
    <property type="entry name" value="RPAP1_C"/>
    <property type="match status" value="1"/>
</dbReference>
<evidence type="ECO:0000313" key="5">
    <source>
        <dbReference type="EMBL" id="QPG77217.1"/>
    </source>
</evidence>
<gene>
    <name evidence="5" type="ORF">FOA43_004624</name>
</gene>
<dbReference type="EMBL" id="CP064815">
    <property type="protein sequence ID" value="QPG77217.1"/>
    <property type="molecule type" value="Genomic_DNA"/>
</dbReference>
<accession>A0A875RY82</accession>